<dbReference type="AlphaFoldDB" id="A0A1I8BDV8"/>
<reference evidence="3" key="1">
    <citation type="submission" date="2016-11" db="UniProtKB">
        <authorList>
            <consortium name="WormBaseParasite"/>
        </authorList>
    </citation>
    <scope>IDENTIFICATION</scope>
</reference>
<keyword evidence="1" id="KW-0175">Coiled coil</keyword>
<accession>A0A1I8BDV8</accession>
<sequence>MSNVEIGAYLHKYAGLWSLGLDLLPTTTQRLLHLFVYRGCGCAIDVWFKTPTTPDSLLPEKPEISKSDGRGGLFKDKDCSKRFTNEIVHSLGNISAGEKLVSFSLWSGNEGKEGLIKIYNDSKNDLIDYKNDIFVIHFYDDFIVFFPYGRDEHRKVEKVAENLLAIGAKIKVTVIISKYYIWILIESDDDVFVEFTYKFWPLYWWNGDFLNNTEVKMSIKGDFLMVTPLIIDTLNDEDKIEWSNDMKVVREMPYSLEISESTTTSINYRFYCMLNDNATAFDIKLLNGVEEVNPYVGTVIYGLDVNNNLTNVTISTDSCTDDDCVYTNLDFKSFVKGNPLECLIEVTKKGRDITIETFINGEYVNAKLESNFNIWMINRISVGGDIQLLQYRIDPKGEQIMQPDLVHRREIKELKSYGTIVCFEAYVPSAGDMDNYFIFQVKLIHDSHIRKQNDVVTVLELEFEFEPTRYPALGKNFKHIKGELFSLTVRSYDGTSREFKLYPNPIGQTGVPIFMLIYANKYFYTISVNGGDYIHYPHIFPVWSINRVEVSILERLELTQSSPTASPQTSDPNSNNSVYLSSLVDQLRAEIKEKDGLLEVKNNEIAELKNRNVEVWNLLPKLLMDYWQCVDNPRK</sequence>
<evidence type="ECO:0000313" key="3">
    <source>
        <dbReference type="WBParaSite" id="MhA1_Contig2036.frz3.gene5"/>
    </source>
</evidence>
<evidence type="ECO:0000313" key="2">
    <source>
        <dbReference type="Proteomes" id="UP000095281"/>
    </source>
</evidence>
<keyword evidence="2" id="KW-1185">Reference proteome</keyword>
<dbReference type="WBParaSite" id="MhA1_Contig2036.frz3.gene5">
    <property type="protein sequence ID" value="MhA1_Contig2036.frz3.gene5"/>
    <property type="gene ID" value="MhA1_Contig2036.frz3.gene5"/>
</dbReference>
<dbReference type="Gene3D" id="2.60.120.200">
    <property type="match status" value="2"/>
</dbReference>
<name>A0A1I8BDV8_MELHA</name>
<feature type="coiled-coil region" evidence="1">
    <location>
        <begin position="584"/>
        <end position="611"/>
    </location>
</feature>
<organism evidence="2 3">
    <name type="scientific">Meloidogyne hapla</name>
    <name type="common">Root-knot nematode worm</name>
    <dbReference type="NCBI Taxonomy" id="6305"/>
    <lineage>
        <taxon>Eukaryota</taxon>
        <taxon>Metazoa</taxon>
        <taxon>Ecdysozoa</taxon>
        <taxon>Nematoda</taxon>
        <taxon>Chromadorea</taxon>
        <taxon>Rhabditida</taxon>
        <taxon>Tylenchina</taxon>
        <taxon>Tylenchomorpha</taxon>
        <taxon>Tylenchoidea</taxon>
        <taxon>Meloidogynidae</taxon>
        <taxon>Meloidogyninae</taxon>
        <taxon>Meloidogyne</taxon>
    </lineage>
</organism>
<evidence type="ECO:0000256" key="1">
    <source>
        <dbReference type="SAM" id="Coils"/>
    </source>
</evidence>
<protein>
    <submittedName>
        <fullName evidence="3">Ig-like domain-containing protein</fullName>
    </submittedName>
</protein>
<proteinExistence type="predicted"/>
<dbReference type="Proteomes" id="UP000095281">
    <property type="component" value="Unplaced"/>
</dbReference>